<proteinExistence type="predicted"/>
<protein>
    <submittedName>
        <fullName evidence="2">Heterokaryon incompatibility protein-domain-containing protein</fullName>
    </submittedName>
</protein>
<evidence type="ECO:0000259" key="1">
    <source>
        <dbReference type="Pfam" id="PF06985"/>
    </source>
</evidence>
<organism evidence="2 3">
    <name type="scientific">Phascolomyces articulosus</name>
    <dbReference type="NCBI Taxonomy" id="60185"/>
    <lineage>
        <taxon>Eukaryota</taxon>
        <taxon>Fungi</taxon>
        <taxon>Fungi incertae sedis</taxon>
        <taxon>Mucoromycota</taxon>
        <taxon>Mucoromycotina</taxon>
        <taxon>Mucoromycetes</taxon>
        <taxon>Mucorales</taxon>
        <taxon>Lichtheimiaceae</taxon>
        <taxon>Phascolomyces</taxon>
    </lineage>
</organism>
<dbReference type="Proteomes" id="UP001209540">
    <property type="component" value="Unassembled WGS sequence"/>
</dbReference>
<reference evidence="2" key="2">
    <citation type="submission" date="2023-02" db="EMBL/GenBank/DDBJ databases">
        <authorList>
            <consortium name="DOE Joint Genome Institute"/>
            <person name="Mondo S.J."/>
            <person name="Chang Y."/>
            <person name="Wang Y."/>
            <person name="Ahrendt S."/>
            <person name="Andreopoulos W."/>
            <person name="Barry K."/>
            <person name="Beard J."/>
            <person name="Benny G.L."/>
            <person name="Blankenship S."/>
            <person name="Bonito G."/>
            <person name="Cuomo C."/>
            <person name="Desiro A."/>
            <person name="Gervers K.A."/>
            <person name="Hundley H."/>
            <person name="Kuo A."/>
            <person name="LaButti K."/>
            <person name="Lang B.F."/>
            <person name="Lipzen A."/>
            <person name="O'Donnell K."/>
            <person name="Pangilinan J."/>
            <person name="Reynolds N."/>
            <person name="Sandor L."/>
            <person name="Smith M.W."/>
            <person name="Tsang A."/>
            <person name="Grigoriev I.V."/>
            <person name="Stajich J.E."/>
            <person name="Spatafora J.W."/>
        </authorList>
    </citation>
    <scope>NUCLEOTIDE SEQUENCE</scope>
    <source>
        <strain evidence="2">RSA 2281</strain>
    </source>
</reference>
<dbReference type="Pfam" id="PF06985">
    <property type="entry name" value="HET"/>
    <property type="match status" value="1"/>
</dbReference>
<dbReference type="PANTHER" id="PTHR24148:SF64">
    <property type="entry name" value="HETEROKARYON INCOMPATIBILITY DOMAIN-CONTAINING PROTEIN"/>
    <property type="match status" value="1"/>
</dbReference>
<reference evidence="2" key="1">
    <citation type="journal article" date="2022" name="IScience">
        <title>Evolution of zygomycete secretomes and the origins of terrestrial fungal ecologies.</title>
        <authorList>
            <person name="Chang Y."/>
            <person name="Wang Y."/>
            <person name="Mondo S."/>
            <person name="Ahrendt S."/>
            <person name="Andreopoulos W."/>
            <person name="Barry K."/>
            <person name="Beard J."/>
            <person name="Benny G.L."/>
            <person name="Blankenship S."/>
            <person name="Bonito G."/>
            <person name="Cuomo C."/>
            <person name="Desiro A."/>
            <person name="Gervers K.A."/>
            <person name="Hundley H."/>
            <person name="Kuo A."/>
            <person name="LaButti K."/>
            <person name="Lang B.F."/>
            <person name="Lipzen A."/>
            <person name="O'Donnell K."/>
            <person name="Pangilinan J."/>
            <person name="Reynolds N."/>
            <person name="Sandor L."/>
            <person name="Smith M.E."/>
            <person name="Tsang A."/>
            <person name="Grigoriev I.V."/>
            <person name="Stajich J.E."/>
            <person name="Spatafora J.W."/>
        </authorList>
    </citation>
    <scope>NUCLEOTIDE SEQUENCE</scope>
    <source>
        <strain evidence="2">RSA 2281</strain>
    </source>
</reference>
<evidence type="ECO:0000313" key="2">
    <source>
        <dbReference type="EMBL" id="KAI9278419.1"/>
    </source>
</evidence>
<dbReference type="AlphaFoldDB" id="A0AAD5KRD7"/>
<accession>A0AAD5KRD7</accession>
<evidence type="ECO:0000313" key="3">
    <source>
        <dbReference type="Proteomes" id="UP001209540"/>
    </source>
</evidence>
<dbReference type="InterPro" id="IPR010730">
    <property type="entry name" value="HET"/>
</dbReference>
<dbReference type="PANTHER" id="PTHR24148">
    <property type="entry name" value="ANKYRIN REPEAT DOMAIN-CONTAINING PROTEIN 39 HOMOLOG-RELATED"/>
    <property type="match status" value="1"/>
</dbReference>
<dbReference type="InterPro" id="IPR052895">
    <property type="entry name" value="HetReg/Transcr_Mod"/>
</dbReference>
<gene>
    <name evidence="2" type="ORF">BDA99DRAFT_531175</name>
</gene>
<feature type="domain" description="Heterokaryon incompatibility" evidence="1">
    <location>
        <begin position="53"/>
        <end position="204"/>
    </location>
</feature>
<sequence>MVNIIYCRNQRSLDLENTSQYRLSATSGKFRPTWLVKVSEWKKVPGKGVKEGYCTISYCWEQSGDIVKKNDGSGEYDCIDNKGNLIITQDYPSTNNEFHEDEMRLGTYAEFLKQLCEDFKIEYLWYDKICINQLEPKAKIKEIKEMHNIYSNACYTVAFVPEVHVVDPQDFEIEHPQHGTNARARAIEAILESKWWKRSWTLEEIMVSRRMLIVGINTNFWQTSLYSCDVPTGVNNLSTSLLDFANQGNGRGTVNQALQEAHFRTSTKHHDIILSLANVFPGMFEHINTSYKAPVQTLFNDFYRHIATVDHSILCFGSSLFPSGRPRQVTENMMRDFNLPSWSGARGKHSLYRVTTTTTLLNTPLCIDDRMQMHITTRYYWKIHIKPYDYGCFSRSDPNTIDHAYHANQMKQIKSAKLNGQWTNLITADKETILTEWFSNTKIWSNSFATHYHYRQGFPLTQLRPLSLTEDYDECFVLPILLDSKGPSHKQVGRRGFVANGFNSTYFLPVFGECSFGINNSNTGGHYKAIGIYILGDGVETNNSTFHWNHCIGRDNVVTDNSEEIVKTVFDQHCHDDVKEFIIE</sequence>
<name>A0AAD5KRD7_9FUNG</name>
<comment type="caution">
    <text evidence="2">The sequence shown here is derived from an EMBL/GenBank/DDBJ whole genome shotgun (WGS) entry which is preliminary data.</text>
</comment>
<dbReference type="EMBL" id="JAIXMP010000001">
    <property type="protein sequence ID" value="KAI9278419.1"/>
    <property type="molecule type" value="Genomic_DNA"/>
</dbReference>
<keyword evidence="3" id="KW-1185">Reference proteome</keyword>